<name>A0AAV2HW95_LYMST</name>
<evidence type="ECO:0000259" key="6">
    <source>
        <dbReference type="Pfam" id="PF00884"/>
    </source>
</evidence>
<dbReference type="CDD" id="cd16027">
    <property type="entry name" value="SGSH"/>
    <property type="match status" value="1"/>
</dbReference>
<dbReference type="InterPro" id="IPR017850">
    <property type="entry name" value="Alkaline_phosphatase_core_sf"/>
</dbReference>
<dbReference type="PROSITE" id="PS00149">
    <property type="entry name" value="SULFATASE_2"/>
    <property type="match status" value="1"/>
</dbReference>
<dbReference type="PANTHER" id="PTHR43108">
    <property type="entry name" value="N-ACETYLGLUCOSAMINE-6-SULFATASE FAMILY MEMBER"/>
    <property type="match status" value="1"/>
</dbReference>
<evidence type="ECO:0000313" key="9">
    <source>
        <dbReference type="Proteomes" id="UP001497497"/>
    </source>
</evidence>
<comment type="cofactor">
    <cofactor evidence="1">
        <name>Ca(2+)</name>
        <dbReference type="ChEBI" id="CHEBI:29108"/>
    </cofactor>
</comment>
<dbReference type="PROSITE" id="PS00523">
    <property type="entry name" value="SULFATASE_1"/>
    <property type="match status" value="1"/>
</dbReference>
<comment type="similarity">
    <text evidence="2">Belongs to the sulfatase family.</text>
</comment>
<dbReference type="InterPro" id="IPR032506">
    <property type="entry name" value="SGSH_C"/>
</dbReference>
<dbReference type="Gene3D" id="3.40.720.10">
    <property type="entry name" value="Alkaline Phosphatase, subunit A"/>
    <property type="match status" value="1"/>
</dbReference>
<dbReference type="GO" id="GO:0006027">
    <property type="term" value="P:glycosaminoglycan catabolic process"/>
    <property type="evidence" value="ECO:0007669"/>
    <property type="project" value="TreeGrafter"/>
</dbReference>
<dbReference type="Pfam" id="PF00884">
    <property type="entry name" value="Sulfatase"/>
    <property type="match status" value="1"/>
</dbReference>
<evidence type="ECO:0000313" key="8">
    <source>
        <dbReference type="EMBL" id="CAL1537720.1"/>
    </source>
</evidence>
<evidence type="ECO:0000259" key="7">
    <source>
        <dbReference type="Pfam" id="PF16347"/>
    </source>
</evidence>
<keyword evidence="3" id="KW-0732">Signal</keyword>
<evidence type="ECO:0000256" key="2">
    <source>
        <dbReference type="ARBA" id="ARBA00008779"/>
    </source>
</evidence>
<dbReference type="AlphaFoldDB" id="A0AAV2HW95"/>
<dbReference type="InterPro" id="IPR024607">
    <property type="entry name" value="Sulfatase_CS"/>
</dbReference>
<dbReference type="Pfam" id="PF16347">
    <property type="entry name" value="SGSH_C"/>
    <property type="match status" value="1"/>
</dbReference>
<feature type="domain" description="Sulfatase N-terminal" evidence="6">
    <location>
        <begin position="37"/>
        <end position="340"/>
    </location>
</feature>
<evidence type="ECO:0000256" key="5">
    <source>
        <dbReference type="ARBA" id="ARBA00023180"/>
    </source>
</evidence>
<evidence type="ECO:0008006" key="10">
    <source>
        <dbReference type="Google" id="ProtNLM"/>
    </source>
</evidence>
<dbReference type="GO" id="GO:0030200">
    <property type="term" value="P:heparan sulfate proteoglycan catabolic process"/>
    <property type="evidence" value="ECO:0007669"/>
    <property type="project" value="TreeGrafter"/>
</dbReference>
<dbReference type="PANTHER" id="PTHR43108:SF6">
    <property type="entry name" value="N-SULPHOGLUCOSAMINE SULPHOHYDROLASE"/>
    <property type="match status" value="1"/>
</dbReference>
<gene>
    <name evidence="8" type="ORF">GSLYS_00011622001</name>
</gene>
<accession>A0AAV2HW95</accession>
<evidence type="ECO:0000256" key="1">
    <source>
        <dbReference type="ARBA" id="ARBA00001913"/>
    </source>
</evidence>
<feature type="domain" description="N-sulphoglucosamine sulphohydrolase C-terminal" evidence="7">
    <location>
        <begin position="430"/>
        <end position="482"/>
    </location>
</feature>
<evidence type="ECO:0000256" key="3">
    <source>
        <dbReference type="ARBA" id="ARBA00022729"/>
    </source>
</evidence>
<keyword evidence="5" id="KW-0325">Glycoprotein</keyword>
<dbReference type="GO" id="GO:0016250">
    <property type="term" value="F:N-sulfoglucosamine sulfohydrolase activity"/>
    <property type="evidence" value="ECO:0007669"/>
    <property type="project" value="TreeGrafter"/>
</dbReference>
<reference evidence="8 9" key="1">
    <citation type="submission" date="2024-04" db="EMBL/GenBank/DDBJ databases">
        <authorList>
            <consortium name="Genoscope - CEA"/>
            <person name="William W."/>
        </authorList>
    </citation>
    <scope>NUCLEOTIDE SEQUENCE [LARGE SCALE GENOMIC DNA]</scope>
</reference>
<comment type="caution">
    <text evidence="8">The sequence shown here is derived from an EMBL/GenBank/DDBJ whole genome shotgun (WGS) entry which is preliminary data.</text>
</comment>
<protein>
    <recommendedName>
        <fullName evidence="10">Sulfatase N-terminal domain-containing protein</fullName>
    </recommendedName>
</protein>
<dbReference type="EMBL" id="CAXITT010000272">
    <property type="protein sequence ID" value="CAL1537720.1"/>
    <property type="molecule type" value="Genomic_DNA"/>
</dbReference>
<evidence type="ECO:0000256" key="4">
    <source>
        <dbReference type="ARBA" id="ARBA00022801"/>
    </source>
</evidence>
<keyword evidence="4" id="KW-0378">Hydrolase</keyword>
<dbReference type="SUPFAM" id="SSF53649">
    <property type="entry name" value="Alkaline phosphatase-like"/>
    <property type="match status" value="1"/>
</dbReference>
<proteinExistence type="inferred from homology"/>
<keyword evidence="9" id="KW-1185">Reference proteome</keyword>
<organism evidence="8 9">
    <name type="scientific">Lymnaea stagnalis</name>
    <name type="common">Great pond snail</name>
    <name type="synonym">Helix stagnalis</name>
    <dbReference type="NCBI Taxonomy" id="6523"/>
    <lineage>
        <taxon>Eukaryota</taxon>
        <taxon>Metazoa</taxon>
        <taxon>Spiralia</taxon>
        <taxon>Lophotrochozoa</taxon>
        <taxon>Mollusca</taxon>
        <taxon>Gastropoda</taxon>
        <taxon>Heterobranchia</taxon>
        <taxon>Euthyneura</taxon>
        <taxon>Panpulmonata</taxon>
        <taxon>Hygrophila</taxon>
        <taxon>Lymnaeoidea</taxon>
        <taxon>Lymnaeidae</taxon>
        <taxon>Lymnaea</taxon>
    </lineage>
</organism>
<sequence>MVERAAARTGLVGIDNVTMLGLLATLISALVTSEASKNVLLIFVDDGGSLLSAYNNTVCDTPNLDKLAASSVTFTRAYTSVSSCSPSRSVLLTGLPQHQNGQYGLQHAYHHFQSFDDVQSLPQLLSKNGVRTGLIGKKHVAPPTVYKFDFERSTGFDLDQVGRNITYMKEFVREFLLETADRPFFLYIAFYDTHRGDNTSTFGQFMNKWGTGQPGMGLIPDWKPKVYDPDKVVVPYFLPDTPATRSDIAEMYTSFNRLDQGVGLFLEELKLSGHLDDTLIMFTADNGIPFPNAKTNLYEPGMGEPMLMSSPLHKEHWGKYSQALVSTMDFVPTVLDWFNITYPSYDLNGVKVELTGKSLLPLAADPDNPEYTRVYSSHDFHEITMHYPMRVVRDDRYRLIHNLNNRAPYPIATDLYMCPTFLDILNRTIHGQMTNWFKSLKEYYHRAEWELFNLDEDTQELHNLYGVPEYDKVFQQMQSSLDRWLWRTNDPWRCMPHGVLVNEKCWPLYNDL</sequence>
<dbReference type="InterPro" id="IPR000917">
    <property type="entry name" value="Sulfatase_N"/>
</dbReference>
<dbReference type="Proteomes" id="UP001497497">
    <property type="component" value="Unassembled WGS sequence"/>
</dbReference>